<proteinExistence type="predicted"/>
<keyword evidence="4" id="KW-0804">Transcription</keyword>
<dbReference type="SUPFAM" id="SSF88946">
    <property type="entry name" value="Sigma2 domain of RNA polymerase sigma factors"/>
    <property type="match status" value="1"/>
</dbReference>
<dbReference type="SUPFAM" id="SSF88659">
    <property type="entry name" value="Sigma3 and sigma4 domains of RNA polymerase sigma factors"/>
    <property type="match status" value="1"/>
</dbReference>
<evidence type="ECO:0000313" key="6">
    <source>
        <dbReference type="EMBL" id="RUT11528.1"/>
    </source>
</evidence>
<comment type="caution">
    <text evidence="6">The sequence shown here is derived from an EMBL/GenBank/DDBJ whole genome shotgun (WGS) entry which is preliminary data.</text>
</comment>
<dbReference type="InterPro" id="IPR013324">
    <property type="entry name" value="RNA_pol_sigma_r3/r4-like"/>
</dbReference>
<reference evidence="6 7" key="1">
    <citation type="journal article" date="2019" name="Genome Biol. Evol.">
        <title>Day and night: Metabolic profiles and evolutionary relationships of six axenic non-marine cyanobacteria.</title>
        <authorList>
            <person name="Will S.E."/>
            <person name="Henke P."/>
            <person name="Boedeker C."/>
            <person name="Huang S."/>
            <person name="Brinkmann H."/>
            <person name="Rohde M."/>
            <person name="Jarek M."/>
            <person name="Friedl T."/>
            <person name="Seufert S."/>
            <person name="Schumacher M."/>
            <person name="Overmann J."/>
            <person name="Neumann-Schaal M."/>
            <person name="Petersen J."/>
        </authorList>
    </citation>
    <scope>NUCLEOTIDE SEQUENCE [LARGE SCALE GENOMIC DNA]</scope>
    <source>
        <strain evidence="6 7">SAG 39.79</strain>
    </source>
</reference>
<keyword evidence="7" id="KW-1185">Reference proteome</keyword>
<gene>
    <name evidence="6" type="ORF">DSM107010_31800</name>
</gene>
<dbReference type="NCBIfam" id="TIGR02937">
    <property type="entry name" value="sigma70-ECF"/>
    <property type="match status" value="1"/>
</dbReference>
<evidence type="ECO:0000256" key="3">
    <source>
        <dbReference type="ARBA" id="ARBA00023125"/>
    </source>
</evidence>
<keyword evidence="1" id="KW-0805">Transcription regulation</keyword>
<dbReference type="GO" id="GO:0016987">
    <property type="term" value="F:sigma factor activity"/>
    <property type="evidence" value="ECO:0007669"/>
    <property type="project" value="UniProtKB-KW"/>
</dbReference>
<dbReference type="Proteomes" id="UP000282574">
    <property type="component" value="Unassembled WGS sequence"/>
</dbReference>
<dbReference type="InterPro" id="IPR014284">
    <property type="entry name" value="RNA_pol_sigma-70_dom"/>
</dbReference>
<dbReference type="EMBL" id="RSCK01000024">
    <property type="protein sequence ID" value="RUT11528.1"/>
    <property type="molecule type" value="Genomic_DNA"/>
</dbReference>
<dbReference type="PANTHER" id="PTHR30385">
    <property type="entry name" value="SIGMA FACTOR F FLAGELLAR"/>
    <property type="match status" value="1"/>
</dbReference>
<dbReference type="GO" id="GO:0006352">
    <property type="term" value="P:DNA-templated transcription initiation"/>
    <property type="evidence" value="ECO:0007669"/>
    <property type="project" value="InterPro"/>
</dbReference>
<keyword evidence="3" id="KW-0238">DNA-binding</keyword>
<sequence>MRPRQGIIEIFSTFLQFDADRFRAWVSDPHLRRSMQARLAQSPQMEAAENYWVLYWYKLWQTQPDSLAKAHLTAYLQEVCYWTAHKTSASFASSQYTLSDCFQMAIARFDKVLKGFNPQLGYGFKNYASAIFSSVLKDLLRQQQEVDISTNWSLLRRLSQKRLLESLQNAGLGVDVINRYVLAWNCFKTLYVPTQPTGTRQLPKPESETWEAIAKLYNQERITQLQPSGTECNAQTLEKWLVACAKAARSYLYPSLVSIDAPKPGQESGAFLDDLGSFEQDNYLNEMIAVEEQKKQQSRQTQMQAVLAEAIAKLDSQAQTIMQMYYGQGLTQQEIAKAIDTKQYTVSRRLTRARESMLLALAKWSQETLHITLTSEVLNNINTVLEEWLQVHYRRPSSLMESTS</sequence>
<keyword evidence="2" id="KW-0731">Sigma factor</keyword>
<organism evidence="6 7">
    <name type="scientific">Chroococcidiopsis cubana SAG 39.79</name>
    <dbReference type="NCBI Taxonomy" id="388085"/>
    <lineage>
        <taxon>Bacteria</taxon>
        <taxon>Bacillati</taxon>
        <taxon>Cyanobacteriota</taxon>
        <taxon>Cyanophyceae</taxon>
        <taxon>Chroococcidiopsidales</taxon>
        <taxon>Chroococcidiopsidaceae</taxon>
        <taxon>Chroococcidiopsis</taxon>
    </lineage>
</organism>
<evidence type="ECO:0000256" key="2">
    <source>
        <dbReference type="ARBA" id="ARBA00023082"/>
    </source>
</evidence>
<dbReference type="CDD" id="cd06171">
    <property type="entry name" value="Sigma70_r4"/>
    <property type="match status" value="1"/>
</dbReference>
<dbReference type="InterPro" id="IPR007630">
    <property type="entry name" value="RNA_pol_sigma70_r4"/>
</dbReference>
<dbReference type="GO" id="GO:0003677">
    <property type="term" value="F:DNA binding"/>
    <property type="evidence" value="ECO:0007669"/>
    <property type="project" value="UniProtKB-KW"/>
</dbReference>
<evidence type="ECO:0000259" key="5">
    <source>
        <dbReference type="Pfam" id="PF04545"/>
    </source>
</evidence>
<evidence type="ECO:0000313" key="7">
    <source>
        <dbReference type="Proteomes" id="UP000282574"/>
    </source>
</evidence>
<dbReference type="PANTHER" id="PTHR30385:SF7">
    <property type="entry name" value="RNA POLYMERASE SIGMA FACTOR FLIA"/>
    <property type="match status" value="1"/>
</dbReference>
<dbReference type="Gene3D" id="1.20.140.160">
    <property type="match status" value="1"/>
</dbReference>
<dbReference type="AlphaFoldDB" id="A0AB37UJH4"/>
<dbReference type="RefSeq" id="WP_127023388.1">
    <property type="nucleotide sequence ID" value="NZ_JAVKZF010000006.1"/>
</dbReference>
<name>A0AB37UJH4_9CYAN</name>
<dbReference type="Pfam" id="PF04545">
    <property type="entry name" value="Sigma70_r4"/>
    <property type="match status" value="1"/>
</dbReference>
<dbReference type="InterPro" id="IPR013325">
    <property type="entry name" value="RNA_pol_sigma_r2"/>
</dbReference>
<evidence type="ECO:0000256" key="4">
    <source>
        <dbReference type="ARBA" id="ARBA00023163"/>
    </source>
</evidence>
<evidence type="ECO:0000256" key="1">
    <source>
        <dbReference type="ARBA" id="ARBA00023015"/>
    </source>
</evidence>
<protein>
    <recommendedName>
        <fullName evidence="5">RNA polymerase sigma-70 region 4 domain-containing protein</fullName>
    </recommendedName>
</protein>
<accession>A0AB37UJH4</accession>
<feature type="domain" description="RNA polymerase sigma-70 region 4" evidence="5">
    <location>
        <begin position="310"/>
        <end position="355"/>
    </location>
</feature>